<reference evidence="2 3" key="1">
    <citation type="submission" date="2016-03" db="EMBL/GenBank/DDBJ databases">
        <title>Genome sequence of Providencia stuartii strain, isolated from the salivary glands of larval Lucilia sericata.</title>
        <authorList>
            <person name="Yuan Y."/>
            <person name="Zhang Y."/>
            <person name="Fu S."/>
            <person name="Crippen T.L."/>
            <person name="Visi D."/>
            <person name="Benbow M.E."/>
            <person name="Allen M."/>
            <person name="Tomberlin J.K."/>
            <person name="Sze S.-H."/>
            <person name="Tarone A.M."/>
        </authorList>
    </citation>
    <scope>NUCLEOTIDE SEQUENCE [LARGE SCALE GENOMIC DNA]</scope>
    <source>
        <strain evidence="2 3">Crippen</strain>
    </source>
</reference>
<gene>
    <name evidence="2" type="ORF">A3Q29_21635</name>
</gene>
<organism evidence="2 3">
    <name type="scientific">Providencia stuartii</name>
    <dbReference type="NCBI Taxonomy" id="588"/>
    <lineage>
        <taxon>Bacteria</taxon>
        <taxon>Pseudomonadati</taxon>
        <taxon>Pseudomonadota</taxon>
        <taxon>Gammaproteobacteria</taxon>
        <taxon>Enterobacterales</taxon>
        <taxon>Morganellaceae</taxon>
        <taxon>Providencia</taxon>
    </lineage>
</organism>
<sequence>MKKLLILGGFTLLAGCTAGMKDSFDCNATAQDSCLTMEEANLKAQQSTPLTLGSGSGGTPIKRPELPRLVPMATTTVPAVTQATSTSRAMATPTTPSTAVVPAERSVAANEVSPTTRALTLNATPPSTGVSSTAPTVGAPAAAVTWPAWGEIGMAPPVRLPTTTARLWIAPWVDDEDTLYQPAVVSFVVKDGQWKELLP</sequence>
<evidence type="ECO:0008006" key="4">
    <source>
        <dbReference type="Google" id="ProtNLM"/>
    </source>
</evidence>
<protein>
    <recommendedName>
        <fullName evidence="4">Type IV conjugative transfer system protein TraV</fullName>
    </recommendedName>
</protein>
<dbReference type="EMBL" id="LVIE01000205">
    <property type="protein sequence ID" value="OHT22865.1"/>
    <property type="molecule type" value="Genomic_DNA"/>
</dbReference>
<dbReference type="InterPro" id="IPR014118">
    <property type="entry name" value="T4SS_TraV"/>
</dbReference>
<keyword evidence="3" id="KW-1185">Reference proteome</keyword>
<evidence type="ECO:0000256" key="1">
    <source>
        <dbReference type="SAM" id="MobiDB-lite"/>
    </source>
</evidence>
<dbReference type="NCBIfam" id="TIGR02747">
    <property type="entry name" value="TraV"/>
    <property type="match status" value="1"/>
</dbReference>
<dbReference type="PROSITE" id="PS51257">
    <property type="entry name" value="PROKAR_LIPOPROTEIN"/>
    <property type="match status" value="1"/>
</dbReference>
<feature type="region of interest" description="Disordered" evidence="1">
    <location>
        <begin position="45"/>
        <end position="65"/>
    </location>
</feature>
<dbReference type="Proteomes" id="UP000179588">
    <property type="component" value="Unassembled WGS sequence"/>
</dbReference>
<evidence type="ECO:0000313" key="2">
    <source>
        <dbReference type="EMBL" id="OHT22865.1"/>
    </source>
</evidence>
<dbReference type="Pfam" id="PF09676">
    <property type="entry name" value="TraV"/>
    <property type="match status" value="1"/>
</dbReference>
<name>A0A1S1HKV2_PROST</name>
<comment type="caution">
    <text evidence="2">The sequence shown here is derived from an EMBL/GenBank/DDBJ whole genome shotgun (WGS) entry which is preliminary data.</text>
</comment>
<proteinExistence type="predicted"/>
<dbReference type="AlphaFoldDB" id="A0A1S1HKV2"/>
<accession>A0A1S1HKV2</accession>
<evidence type="ECO:0000313" key="3">
    <source>
        <dbReference type="Proteomes" id="UP000179588"/>
    </source>
</evidence>